<dbReference type="InterPro" id="IPR017968">
    <property type="entry name" value="Acylphosphatase_CS"/>
</dbReference>
<evidence type="ECO:0000313" key="7">
    <source>
        <dbReference type="EMBL" id="RLP77229.1"/>
    </source>
</evidence>
<dbReference type="Proteomes" id="UP000269692">
    <property type="component" value="Unassembled WGS sequence"/>
</dbReference>
<feature type="active site" evidence="4">
    <location>
        <position position="33"/>
    </location>
</feature>
<dbReference type="SUPFAM" id="SSF54975">
    <property type="entry name" value="Acylphosphatase/BLUF domain-like"/>
    <property type="match status" value="1"/>
</dbReference>
<dbReference type="InterPro" id="IPR036046">
    <property type="entry name" value="Acylphosphatase-like_dom_sf"/>
</dbReference>
<organism evidence="7 8">
    <name type="scientific">Xanthobacter tagetidis</name>
    <dbReference type="NCBI Taxonomy" id="60216"/>
    <lineage>
        <taxon>Bacteria</taxon>
        <taxon>Pseudomonadati</taxon>
        <taxon>Pseudomonadota</taxon>
        <taxon>Alphaproteobacteria</taxon>
        <taxon>Hyphomicrobiales</taxon>
        <taxon>Xanthobacteraceae</taxon>
        <taxon>Xanthobacter</taxon>
    </lineage>
</organism>
<feature type="active site" evidence="4">
    <location>
        <position position="51"/>
    </location>
</feature>
<dbReference type="PROSITE" id="PS51160">
    <property type="entry name" value="ACYLPHOSPHATASE_3"/>
    <property type="match status" value="1"/>
</dbReference>
<keyword evidence="8" id="KW-1185">Reference proteome</keyword>
<evidence type="ECO:0000256" key="5">
    <source>
        <dbReference type="RuleBase" id="RU004168"/>
    </source>
</evidence>
<evidence type="ECO:0000256" key="1">
    <source>
        <dbReference type="ARBA" id="ARBA00005614"/>
    </source>
</evidence>
<feature type="domain" description="Acylphosphatase-like" evidence="6">
    <location>
        <begin position="18"/>
        <end position="109"/>
    </location>
</feature>
<comment type="similarity">
    <text evidence="1 5">Belongs to the acylphosphatase family.</text>
</comment>
<dbReference type="AlphaFoldDB" id="A0A3L7AA36"/>
<dbReference type="Gene3D" id="3.30.70.100">
    <property type="match status" value="1"/>
</dbReference>
<evidence type="ECO:0000313" key="8">
    <source>
        <dbReference type="Proteomes" id="UP000269692"/>
    </source>
</evidence>
<keyword evidence="4" id="KW-0378">Hydrolase</keyword>
<dbReference type="PRINTS" id="PR00112">
    <property type="entry name" value="ACYLPHPHTASE"/>
</dbReference>
<accession>A0A3L7AA36</accession>
<dbReference type="OrthoDB" id="5295388at2"/>
<name>A0A3L7AA36_9HYPH</name>
<evidence type="ECO:0000256" key="3">
    <source>
        <dbReference type="ARBA" id="ARBA00047645"/>
    </source>
</evidence>
<reference evidence="7 8" key="1">
    <citation type="submission" date="2018-10" db="EMBL/GenBank/DDBJ databases">
        <title>Xanthobacter tagetidis genome sequencing and assembly.</title>
        <authorList>
            <person name="Maclea K.S."/>
            <person name="Goen A.E."/>
            <person name="Fatima S.A."/>
        </authorList>
    </citation>
    <scope>NUCLEOTIDE SEQUENCE [LARGE SCALE GENOMIC DNA]</scope>
    <source>
        <strain evidence="7 8">ATCC 700314</strain>
    </source>
</reference>
<evidence type="ECO:0000256" key="4">
    <source>
        <dbReference type="PROSITE-ProRule" id="PRU00520"/>
    </source>
</evidence>
<dbReference type="Pfam" id="PF00708">
    <property type="entry name" value="Acylphosphatase"/>
    <property type="match status" value="1"/>
</dbReference>
<dbReference type="PANTHER" id="PTHR47268:SF4">
    <property type="entry name" value="ACYLPHOSPHATASE"/>
    <property type="match status" value="1"/>
</dbReference>
<evidence type="ECO:0000256" key="2">
    <source>
        <dbReference type="ARBA" id="ARBA00012150"/>
    </source>
</evidence>
<dbReference type="EC" id="3.6.1.7" evidence="2 4"/>
<sequence>MSGQGASDGDGWGGAVRVVHLTLRGRVQGVGYRAWCAHEARVRGLSGWVRNRAGGAVEAVLCGAPGAVDAMVAACRAGPPGARVDDLLLHEASEAALAAGGREGFVVLPTV</sequence>
<dbReference type="PROSITE" id="PS00151">
    <property type="entry name" value="ACYLPHOSPHATASE_2"/>
    <property type="match status" value="1"/>
</dbReference>
<dbReference type="EMBL" id="RCTF01000011">
    <property type="protein sequence ID" value="RLP77229.1"/>
    <property type="molecule type" value="Genomic_DNA"/>
</dbReference>
<dbReference type="InterPro" id="IPR001792">
    <property type="entry name" value="Acylphosphatase-like_dom"/>
</dbReference>
<evidence type="ECO:0000259" key="6">
    <source>
        <dbReference type="PROSITE" id="PS51160"/>
    </source>
</evidence>
<protein>
    <recommendedName>
        <fullName evidence="2 4">acylphosphatase</fullName>
        <ecNumber evidence="2 4">3.6.1.7</ecNumber>
    </recommendedName>
</protein>
<comment type="caution">
    <text evidence="7">The sequence shown here is derived from an EMBL/GenBank/DDBJ whole genome shotgun (WGS) entry which is preliminary data.</text>
</comment>
<comment type="catalytic activity">
    <reaction evidence="3 4">
        <text>an acyl phosphate + H2O = a carboxylate + phosphate + H(+)</text>
        <dbReference type="Rhea" id="RHEA:14965"/>
        <dbReference type="ChEBI" id="CHEBI:15377"/>
        <dbReference type="ChEBI" id="CHEBI:15378"/>
        <dbReference type="ChEBI" id="CHEBI:29067"/>
        <dbReference type="ChEBI" id="CHEBI:43474"/>
        <dbReference type="ChEBI" id="CHEBI:59918"/>
        <dbReference type="EC" id="3.6.1.7"/>
    </reaction>
</comment>
<dbReference type="InterPro" id="IPR020456">
    <property type="entry name" value="Acylphosphatase"/>
</dbReference>
<dbReference type="PANTHER" id="PTHR47268">
    <property type="entry name" value="ACYLPHOSPHATASE"/>
    <property type="match status" value="1"/>
</dbReference>
<gene>
    <name evidence="7" type="ORF">D9R14_14505</name>
</gene>
<dbReference type="GO" id="GO:0003998">
    <property type="term" value="F:acylphosphatase activity"/>
    <property type="evidence" value="ECO:0007669"/>
    <property type="project" value="UniProtKB-EC"/>
</dbReference>
<proteinExistence type="inferred from homology"/>